<dbReference type="PROSITE" id="PS51257">
    <property type="entry name" value="PROKAR_LIPOPROTEIN"/>
    <property type="match status" value="1"/>
</dbReference>
<protein>
    <submittedName>
        <fullName evidence="2">Uncharacterized protein</fullName>
    </submittedName>
</protein>
<comment type="caution">
    <text evidence="2">The sequence shown here is derived from an EMBL/GenBank/DDBJ whole genome shotgun (WGS) entry which is preliminary data.</text>
</comment>
<evidence type="ECO:0000313" key="3">
    <source>
        <dbReference type="Proteomes" id="UP000262969"/>
    </source>
</evidence>
<keyword evidence="1" id="KW-1133">Transmembrane helix</keyword>
<evidence type="ECO:0000256" key="1">
    <source>
        <dbReference type="SAM" id="Phobius"/>
    </source>
</evidence>
<organism evidence="2 3">
    <name type="scientific">Lachnoclostridium phytofermentans</name>
    <dbReference type="NCBI Taxonomy" id="66219"/>
    <lineage>
        <taxon>Bacteria</taxon>
        <taxon>Bacillati</taxon>
        <taxon>Bacillota</taxon>
        <taxon>Clostridia</taxon>
        <taxon>Lachnospirales</taxon>
        <taxon>Lachnospiraceae</taxon>
    </lineage>
</organism>
<reference evidence="2 3" key="1">
    <citation type="journal article" date="2018" name="Nat. Biotechnol.">
        <title>A standardized bacterial taxonomy based on genome phylogeny substantially revises the tree of life.</title>
        <authorList>
            <person name="Parks D.H."/>
            <person name="Chuvochina M."/>
            <person name="Waite D.W."/>
            <person name="Rinke C."/>
            <person name="Skarshewski A."/>
            <person name="Chaumeil P.A."/>
            <person name="Hugenholtz P."/>
        </authorList>
    </citation>
    <scope>NUCLEOTIDE SEQUENCE [LARGE SCALE GENOMIC DNA]</scope>
    <source>
        <strain evidence="2">UBA11728</strain>
    </source>
</reference>
<keyword evidence="1" id="KW-0472">Membrane</keyword>
<accession>A0A3D2XC21</accession>
<proteinExistence type="predicted"/>
<dbReference type="AlphaFoldDB" id="A0A3D2XC21"/>
<evidence type="ECO:0000313" key="2">
    <source>
        <dbReference type="EMBL" id="HCL03878.1"/>
    </source>
</evidence>
<keyword evidence="1" id="KW-0812">Transmembrane</keyword>
<sequence length="61" mass="6595">MNKYKKQISNGFKQICKIIPDALAISGAVSISYGCYRIVEPLGFIVMGCLLIGGAVIWSKS</sequence>
<name>A0A3D2XC21_9FIRM</name>
<gene>
    <name evidence="2" type="ORF">DHW61_15975</name>
</gene>
<feature type="transmembrane region" description="Helical" evidence="1">
    <location>
        <begin position="38"/>
        <end position="58"/>
    </location>
</feature>
<dbReference type="EMBL" id="DPVV01000529">
    <property type="protein sequence ID" value="HCL03878.1"/>
    <property type="molecule type" value="Genomic_DNA"/>
</dbReference>
<dbReference type="Proteomes" id="UP000262969">
    <property type="component" value="Unassembled WGS sequence"/>
</dbReference>